<organism evidence="4 6">
    <name type="scientific">Legionella gratiana</name>
    <dbReference type="NCBI Taxonomy" id="45066"/>
    <lineage>
        <taxon>Bacteria</taxon>
        <taxon>Pseudomonadati</taxon>
        <taxon>Pseudomonadota</taxon>
        <taxon>Gammaproteobacteria</taxon>
        <taxon>Legionellales</taxon>
        <taxon>Legionellaceae</taxon>
        <taxon>Legionella</taxon>
    </lineage>
</organism>
<dbReference type="PANTHER" id="PTHR43792:SF1">
    <property type="entry name" value="N-ACETYLTRANSFERASE DOMAIN-CONTAINING PROTEIN"/>
    <property type="match status" value="1"/>
</dbReference>
<feature type="domain" description="N-acetyltransferase" evidence="2">
    <location>
        <begin position="9"/>
        <end position="178"/>
    </location>
</feature>
<evidence type="ECO:0000313" key="5">
    <source>
        <dbReference type="Proteomes" id="UP000054691"/>
    </source>
</evidence>
<dbReference type="PROSITE" id="PS51186">
    <property type="entry name" value="GNAT"/>
    <property type="match status" value="2"/>
</dbReference>
<reference evidence="3 5" key="1">
    <citation type="submission" date="2015-11" db="EMBL/GenBank/DDBJ databases">
        <title>Genomic analysis of 38 Legionella species identifies large and diverse effector repertoires.</title>
        <authorList>
            <person name="Burstein D."/>
            <person name="Amaro F."/>
            <person name="Zusman T."/>
            <person name="Lifshitz Z."/>
            <person name="Cohen O."/>
            <person name="Gilbert J.A."/>
            <person name="Pupko T."/>
            <person name="Shuman H.A."/>
            <person name="Segal G."/>
        </authorList>
    </citation>
    <scope>NUCLEOTIDE SEQUENCE [LARGE SCALE GENOMIC DNA]</scope>
    <source>
        <strain evidence="3 5">Lyon 8420412</strain>
    </source>
</reference>
<dbReference type="GO" id="GO:0016747">
    <property type="term" value="F:acyltransferase activity, transferring groups other than amino-acyl groups"/>
    <property type="evidence" value="ECO:0007669"/>
    <property type="project" value="InterPro"/>
</dbReference>
<proteinExistence type="predicted"/>
<dbReference type="Proteomes" id="UP000054691">
    <property type="component" value="Unassembled WGS sequence"/>
</dbReference>
<dbReference type="SMART" id="SM01006">
    <property type="entry name" value="AlcB"/>
    <property type="match status" value="1"/>
</dbReference>
<dbReference type="InterPro" id="IPR016181">
    <property type="entry name" value="Acyl_CoA_acyltransferase"/>
</dbReference>
<dbReference type="GO" id="GO:0019290">
    <property type="term" value="P:siderophore biosynthetic process"/>
    <property type="evidence" value="ECO:0007669"/>
    <property type="project" value="InterPro"/>
</dbReference>
<accession>A0A378J9X1</accession>
<dbReference type="InterPro" id="IPR000182">
    <property type="entry name" value="GNAT_dom"/>
</dbReference>
<dbReference type="InterPro" id="IPR019432">
    <property type="entry name" value="Acyltransferase_MbtK/IucB-like"/>
</dbReference>
<dbReference type="RefSeq" id="WP_083502893.1">
    <property type="nucleotide sequence ID" value="NZ_CAAAHW010000003.1"/>
</dbReference>
<dbReference type="OrthoDB" id="336415at2"/>
<dbReference type="STRING" id="45066.Lgra_2019"/>
<sequence>MKTLETKHLILRSFQMTDLDAMASIDADPKVCEFLPALGTRDNTTAGIQRIMSHEQQKGYSLYAVELKVTHEMIGWVGLITPSFEAHFTPAVEIGWRLASSHWNKGYATEGAKAVLDYAFTILGLEEVVSFTTEKNVASRRVMEKIGLQYDPKDDFNHPKLSGHKLERHALYRLKRTEYLMKQFVFKPLKNSDLNLLCQWFAKPHVREWWGDALKPDEIEEKYGKRIGDTVVCPFIAYLGRIPIAFIQFYWANKVGEGWWPDEDKNTVGIDQFIGEEDWLNRGYGTLLIQQFIRFLCQQYPEIKKIITEVDPNNLRAKRCYEKVGFQSVGMIDTPDGSAIKLEFHDQLQ</sequence>
<dbReference type="Pfam" id="PF13302">
    <property type="entry name" value="Acetyltransf_3"/>
    <property type="match status" value="1"/>
</dbReference>
<keyword evidence="5" id="KW-1185">Reference proteome</keyword>
<dbReference type="SUPFAM" id="SSF55729">
    <property type="entry name" value="Acyl-CoA N-acyltransferases (Nat)"/>
    <property type="match status" value="2"/>
</dbReference>
<evidence type="ECO:0000313" key="6">
    <source>
        <dbReference type="Proteomes" id="UP000254476"/>
    </source>
</evidence>
<evidence type="ECO:0000259" key="2">
    <source>
        <dbReference type="PROSITE" id="PS51186"/>
    </source>
</evidence>
<gene>
    <name evidence="4" type="primary">mbtK</name>
    <name evidence="3" type="ORF">Lgra_2019</name>
    <name evidence="4" type="ORF">NCTC12388_01589</name>
</gene>
<keyword evidence="4" id="KW-0012">Acyltransferase</keyword>
<dbReference type="PANTHER" id="PTHR43792">
    <property type="entry name" value="GNAT FAMILY, PUTATIVE (AFU_ORTHOLOGUE AFUA_3G00765)-RELATED-RELATED"/>
    <property type="match status" value="1"/>
</dbReference>
<evidence type="ECO:0000256" key="1">
    <source>
        <dbReference type="ARBA" id="ARBA00004924"/>
    </source>
</evidence>
<keyword evidence="4" id="KW-0808">Transferase</keyword>
<dbReference type="AlphaFoldDB" id="A0A378J9X1"/>
<dbReference type="EMBL" id="LNYE01000022">
    <property type="protein sequence ID" value="KTD11053.1"/>
    <property type="molecule type" value="Genomic_DNA"/>
</dbReference>
<dbReference type="EMBL" id="UGOB01000001">
    <property type="protein sequence ID" value="STX44603.1"/>
    <property type="molecule type" value="Genomic_DNA"/>
</dbReference>
<evidence type="ECO:0000313" key="3">
    <source>
        <dbReference type="EMBL" id="KTD11053.1"/>
    </source>
</evidence>
<protein>
    <submittedName>
        <fullName evidence="4">Acetyltransferase</fullName>
        <ecNumber evidence="4">2.3.1.-</ecNumber>
    </submittedName>
</protein>
<dbReference type="EC" id="2.3.1.-" evidence="4"/>
<dbReference type="Gene3D" id="3.40.630.30">
    <property type="match status" value="2"/>
</dbReference>
<comment type="pathway">
    <text evidence="1">Siderophore biosynthesis.</text>
</comment>
<dbReference type="Pfam" id="PF13523">
    <property type="entry name" value="Acetyltransf_8"/>
    <property type="match status" value="1"/>
</dbReference>
<evidence type="ECO:0000313" key="4">
    <source>
        <dbReference type="EMBL" id="STX44603.1"/>
    </source>
</evidence>
<name>A0A378J9X1_9GAMM</name>
<reference evidence="4 6" key="2">
    <citation type="submission" date="2018-06" db="EMBL/GenBank/DDBJ databases">
        <authorList>
            <consortium name="Pathogen Informatics"/>
            <person name="Doyle S."/>
        </authorList>
    </citation>
    <scope>NUCLEOTIDE SEQUENCE [LARGE SCALE GENOMIC DNA]</scope>
    <source>
        <strain evidence="4 6">NCTC12388</strain>
    </source>
</reference>
<dbReference type="InterPro" id="IPR051531">
    <property type="entry name" value="N-acetyltransferase"/>
</dbReference>
<feature type="domain" description="N-acetyltransferase" evidence="2">
    <location>
        <begin position="184"/>
        <end position="347"/>
    </location>
</feature>
<dbReference type="Proteomes" id="UP000254476">
    <property type="component" value="Unassembled WGS sequence"/>
</dbReference>